<dbReference type="EMBL" id="LBSM01000006">
    <property type="protein sequence ID" value="KKQ18302.1"/>
    <property type="molecule type" value="Genomic_DNA"/>
</dbReference>
<accession>A0A0G0FKL7</accession>
<dbReference type="AlphaFoldDB" id="A0A0G0FKL7"/>
<sequence length="147" mass="15714">MELLVVMSIITIVTAITIPTINHYLPSLRFSSSAKVISAKLRQAQEEAITTQIRHGIQFNTTNPTSIDFIKFVAGVPPTITVIENVQLPNNITLTLDPTISGNTNHANSVIFSANGSPDVNGNVSIGFTGFTSKIINISPAGVIKLQ</sequence>
<gene>
    <name evidence="1" type="ORF">US31_C0006G0033</name>
</gene>
<organism evidence="1 2">
    <name type="scientific">Berkelbacteria bacterium GW2011_GWA1_36_9</name>
    <dbReference type="NCBI Taxonomy" id="1618331"/>
    <lineage>
        <taxon>Bacteria</taxon>
        <taxon>Candidatus Berkelbacteria</taxon>
    </lineage>
</organism>
<evidence type="ECO:0000313" key="1">
    <source>
        <dbReference type="EMBL" id="KKQ18302.1"/>
    </source>
</evidence>
<dbReference type="Gene3D" id="3.30.700.10">
    <property type="entry name" value="Glycoprotein, Type 4 Pilin"/>
    <property type="match status" value="1"/>
</dbReference>
<dbReference type="InterPro" id="IPR045584">
    <property type="entry name" value="Pilin-like"/>
</dbReference>
<reference evidence="1 2" key="1">
    <citation type="journal article" date="2015" name="Nature">
        <title>rRNA introns, odd ribosomes, and small enigmatic genomes across a large radiation of phyla.</title>
        <authorList>
            <person name="Brown C.T."/>
            <person name="Hug L.A."/>
            <person name="Thomas B.C."/>
            <person name="Sharon I."/>
            <person name="Castelle C.J."/>
            <person name="Singh A."/>
            <person name="Wilkins M.J."/>
            <person name="Williams K.H."/>
            <person name="Banfield J.F."/>
        </authorList>
    </citation>
    <scope>NUCLEOTIDE SEQUENCE [LARGE SCALE GENOMIC DNA]</scope>
</reference>
<protein>
    <recommendedName>
        <fullName evidence="3">General secretion pathway GspH domain-containing protein</fullName>
    </recommendedName>
</protein>
<proteinExistence type="predicted"/>
<dbReference type="Proteomes" id="UP000034508">
    <property type="component" value="Unassembled WGS sequence"/>
</dbReference>
<name>A0A0G0FKL7_9BACT</name>
<dbReference type="SUPFAM" id="SSF54523">
    <property type="entry name" value="Pili subunits"/>
    <property type="match status" value="1"/>
</dbReference>
<comment type="caution">
    <text evidence="1">The sequence shown here is derived from an EMBL/GenBank/DDBJ whole genome shotgun (WGS) entry which is preliminary data.</text>
</comment>
<evidence type="ECO:0008006" key="3">
    <source>
        <dbReference type="Google" id="ProtNLM"/>
    </source>
</evidence>
<evidence type="ECO:0000313" key="2">
    <source>
        <dbReference type="Proteomes" id="UP000034508"/>
    </source>
</evidence>